<evidence type="ECO:0000256" key="3">
    <source>
        <dbReference type="ARBA" id="ARBA00022679"/>
    </source>
</evidence>
<dbReference type="EMBL" id="LNQE01001815">
    <property type="protein sequence ID" value="KUG05404.1"/>
    <property type="molecule type" value="Genomic_DNA"/>
</dbReference>
<comment type="caution">
    <text evidence="11">The sequence shown here is derived from an EMBL/GenBank/DDBJ whole genome shotgun (WGS) entry which is preliminary data.</text>
</comment>
<dbReference type="Gene3D" id="3.30.460.10">
    <property type="entry name" value="Beta Polymerase, domain 2"/>
    <property type="match status" value="1"/>
</dbReference>
<dbReference type="SUPFAM" id="SSF81301">
    <property type="entry name" value="Nucleotidyltransferase"/>
    <property type="match status" value="1"/>
</dbReference>
<dbReference type="InterPro" id="IPR002934">
    <property type="entry name" value="Polymerase_NTP_transf_dom"/>
</dbReference>
<dbReference type="GO" id="GO:0016779">
    <property type="term" value="F:nucleotidyltransferase activity"/>
    <property type="evidence" value="ECO:0007669"/>
    <property type="project" value="UniProtKB-KW"/>
</dbReference>
<dbReference type="PANTHER" id="PTHR33571:SF12">
    <property type="entry name" value="BSL3053 PROTEIN"/>
    <property type="match status" value="1"/>
</dbReference>
<evidence type="ECO:0000313" key="11">
    <source>
        <dbReference type="EMBL" id="KUG05404.1"/>
    </source>
</evidence>
<evidence type="ECO:0000256" key="5">
    <source>
        <dbReference type="ARBA" id="ARBA00022723"/>
    </source>
</evidence>
<dbReference type="GO" id="GO:0005524">
    <property type="term" value="F:ATP binding"/>
    <property type="evidence" value="ECO:0007669"/>
    <property type="project" value="UniProtKB-KW"/>
</dbReference>
<keyword evidence="8" id="KW-0460">Magnesium</keyword>
<keyword evidence="3" id="KW-0808">Transferase</keyword>
<comment type="similarity">
    <text evidence="9">Belongs to the MntA antitoxin family.</text>
</comment>
<name>A0A0W8EA70_9ZZZZ</name>
<evidence type="ECO:0000259" key="10">
    <source>
        <dbReference type="Pfam" id="PF01909"/>
    </source>
</evidence>
<evidence type="ECO:0000256" key="6">
    <source>
        <dbReference type="ARBA" id="ARBA00022741"/>
    </source>
</evidence>
<sequence>MVNSHRGSVFNDLQLKKQNIINIAQTYGASNVRIFGSVARGEDDDNSDIDFLVEFSPGRSLFDLINVKLELEDLLGRSVDVVTEKSLHPLIRDSVIEAAVEL</sequence>
<reference evidence="11" key="1">
    <citation type="journal article" date="2015" name="Proc. Natl. Acad. Sci. U.S.A.">
        <title>Networks of energetic and metabolic interactions define dynamics in microbial communities.</title>
        <authorList>
            <person name="Embree M."/>
            <person name="Liu J.K."/>
            <person name="Al-Bassam M.M."/>
            <person name="Zengler K."/>
        </authorList>
    </citation>
    <scope>NUCLEOTIDE SEQUENCE</scope>
</reference>
<dbReference type="AlphaFoldDB" id="A0A0W8EA70"/>
<gene>
    <name evidence="11" type="ORF">ASZ90_017176</name>
</gene>
<protein>
    <recommendedName>
        <fullName evidence="10">Polymerase nucleotidyl transferase domain-containing protein</fullName>
    </recommendedName>
</protein>
<accession>A0A0W8EA70</accession>
<evidence type="ECO:0000256" key="8">
    <source>
        <dbReference type="ARBA" id="ARBA00022842"/>
    </source>
</evidence>
<proteinExistence type="inferred from homology"/>
<keyword evidence="4" id="KW-0548">Nucleotidyltransferase</keyword>
<keyword evidence="7" id="KW-0067">ATP-binding</keyword>
<organism evidence="11">
    <name type="scientific">hydrocarbon metagenome</name>
    <dbReference type="NCBI Taxonomy" id="938273"/>
    <lineage>
        <taxon>unclassified sequences</taxon>
        <taxon>metagenomes</taxon>
        <taxon>ecological metagenomes</taxon>
    </lineage>
</organism>
<dbReference type="PANTHER" id="PTHR33571">
    <property type="entry name" value="SSL8005 PROTEIN"/>
    <property type="match status" value="1"/>
</dbReference>
<evidence type="ECO:0000256" key="7">
    <source>
        <dbReference type="ARBA" id="ARBA00022840"/>
    </source>
</evidence>
<dbReference type="InterPro" id="IPR052038">
    <property type="entry name" value="Type-VII_TA_antitoxin"/>
</dbReference>
<dbReference type="GO" id="GO:0046872">
    <property type="term" value="F:metal ion binding"/>
    <property type="evidence" value="ECO:0007669"/>
    <property type="project" value="UniProtKB-KW"/>
</dbReference>
<keyword evidence="2" id="KW-1277">Toxin-antitoxin system</keyword>
<evidence type="ECO:0000256" key="1">
    <source>
        <dbReference type="ARBA" id="ARBA00001946"/>
    </source>
</evidence>
<keyword evidence="5" id="KW-0479">Metal-binding</keyword>
<evidence type="ECO:0000256" key="4">
    <source>
        <dbReference type="ARBA" id="ARBA00022695"/>
    </source>
</evidence>
<keyword evidence="6" id="KW-0547">Nucleotide-binding</keyword>
<dbReference type="Pfam" id="PF01909">
    <property type="entry name" value="NTP_transf_2"/>
    <property type="match status" value="1"/>
</dbReference>
<feature type="domain" description="Polymerase nucleotidyl transferase" evidence="10">
    <location>
        <begin position="29"/>
        <end position="100"/>
    </location>
</feature>
<evidence type="ECO:0000256" key="9">
    <source>
        <dbReference type="ARBA" id="ARBA00038276"/>
    </source>
</evidence>
<evidence type="ECO:0000256" key="2">
    <source>
        <dbReference type="ARBA" id="ARBA00022649"/>
    </source>
</evidence>
<dbReference type="InterPro" id="IPR043519">
    <property type="entry name" value="NT_sf"/>
</dbReference>
<dbReference type="CDD" id="cd05403">
    <property type="entry name" value="NT_KNTase_like"/>
    <property type="match status" value="1"/>
</dbReference>
<comment type="cofactor">
    <cofactor evidence="1">
        <name>Mg(2+)</name>
        <dbReference type="ChEBI" id="CHEBI:18420"/>
    </cofactor>
</comment>